<sequence>MDFLKKAKVVRFRSHHNKYLLADDDQVSVWQSCDGTVQNTRWTVELISENPNALRLKSCFGKYLTALSTPFLLGIKCNKVLQTMPKTLDSIVEWEPVRDGYVWKLKAANGQFLSASGCSVPPWKDTITHDNPRTGTTRNWVLWDVDVVEIREQQQQQEQTNVDNVNDSSSRYSTTATQDPTEPEPRSVSRSESSQTQPDSPAVVDLSSTKDRTHMEFFKRARAVRFRSHHDKYLLADEDQETVFQDRDGTVKNAKWTVELVENANTLRFKSCYGKYLTASSLPFRLGLRGKKVLQTLPKRLDSSLEWEPIKEGHQVRLKTPYGQFLRANGGVPPWRNSVTHDVPHRTASQDWVLWDVDVTDIRVESPERHPVAKPPPPPPDALLSESSAPSEPTSPSEIDLRTPKASKRESSKSFDHDSPKKDPGRMIYYHVANEKGDVEDSSEEFSFPFKGSDVEGLKQKLKEETGLEEIDVCSRNPLNGQLYPLRLHLPPNNHDMHIVVVLSLSEG</sequence>
<evidence type="ECO:0008006" key="6">
    <source>
        <dbReference type="Google" id="ProtNLM"/>
    </source>
</evidence>
<feature type="region of interest" description="Disordered" evidence="1">
    <location>
        <begin position="153"/>
        <end position="208"/>
    </location>
</feature>
<name>A0A498HJP9_MALDO</name>
<dbReference type="InterPro" id="IPR007679">
    <property type="entry name" value="DUF569"/>
</dbReference>
<feature type="domain" description="DUF569" evidence="3">
    <location>
        <begin position="425"/>
        <end position="502"/>
    </location>
</feature>
<comment type="caution">
    <text evidence="4">The sequence shown here is derived from an EMBL/GenBank/DDBJ whole genome shotgun (WGS) entry which is preliminary data.</text>
</comment>
<dbReference type="CDD" id="cd23340">
    <property type="entry name" value="beta-trefoil_FSCN_ACP-like"/>
    <property type="match status" value="2"/>
</dbReference>
<dbReference type="PANTHER" id="PTHR31205">
    <property type="entry name" value="ACTIN CROSS-LINKING PROTEIN (DUF569)"/>
    <property type="match status" value="1"/>
</dbReference>
<keyword evidence="5" id="KW-1185">Reference proteome</keyword>
<feature type="compositionally biased region" description="Low complexity" evidence="1">
    <location>
        <begin position="382"/>
        <end position="397"/>
    </location>
</feature>
<evidence type="ECO:0000313" key="5">
    <source>
        <dbReference type="Proteomes" id="UP000290289"/>
    </source>
</evidence>
<dbReference type="Pfam" id="PF22932">
    <property type="entry name" value="Ubiq_DUF_assoc"/>
    <property type="match status" value="1"/>
</dbReference>
<feature type="domain" description="DUF569" evidence="2">
    <location>
        <begin position="1"/>
        <end position="143"/>
    </location>
</feature>
<evidence type="ECO:0000313" key="4">
    <source>
        <dbReference type="EMBL" id="RXH69371.1"/>
    </source>
</evidence>
<feature type="compositionally biased region" description="Low complexity" evidence="1">
    <location>
        <begin position="153"/>
        <end position="167"/>
    </location>
</feature>
<feature type="domain" description="DUF569" evidence="2">
    <location>
        <begin position="215"/>
        <end position="355"/>
    </location>
</feature>
<dbReference type="SUPFAM" id="SSF50405">
    <property type="entry name" value="Actin-crosslinking proteins"/>
    <property type="match status" value="2"/>
</dbReference>
<dbReference type="PANTHER" id="PTHR31205:SF77">
    <property type="entry name" value="CROSS-LINKING PROTEIN, PUTATIVE (DUF569)-RELATED"/>
    <property type="match status" value="1"/>
</dbReference>
<dbReference type="Gene3D" id="2.80.10.50">
    <property type="match status" value="2"/>
</dbReference>
<feature type="compositionally biased region" description="Polar residues" evidence="1">
    <location>
        <begin position="168"/>
        <end position="179"/>
    </location>
</feature>
<evidence type="ECO:0000259" key="2">
    <source>
        <dbReference type="Pfam" id="PF04601"/>
    </source>
</evidence>
<dbReference type="Proteomes" id="UP000290289">
    <property type="component" value="Chromosome 17"/>
</dbReference>
<dbReference type="AlphaFoldDB" id="A0A498HJP9"/>
<reference evidence="4 5" key="1">
    <citation type="submission" date="2018-10" db="EMBL/GenBank/DDBJ databases">
        <title>A high-quality apple genome assembly.</title>
        <authorList>
            <person name="Hu J."/>
        </authorList>
    </citation>
    <scope>NUCLEOTIDE SEQUENCE [LARGE SCALE GENOMIC DNA]</scope>
    <source>
        <strain evidence="5">cv. HFTH1</strain>
        <tissue evidence="4">Young leaf</tissue>
    </source>
</reference>
<gene>
    <name evidence="4" type="ORF">DVH24_037155</name>
</gene>
<dbReference type="InterPro" id="IPR054726">
    <property type="entry name" value="Ubiq_DUF569-assoc"/>
</dbReference>
<dbReference type="Pfam" id="PF04601">
    <property type="entry name" value="DUF569"/>
    <property type="match status" value="2"/>
</dbReference>
<evidence type="ECO:0000259" key="3">
    <source>
        <dbReference type="Pfam" id="PF22932"/>
    </source>
</evidence>
<accession>A0A498HJP9</accession>
<feature type="compositionally biased region" description="Basic and acidic residues" evidence="1">
    <location>
        <begin position="399"/>
        <end position="425"/>
    </location>
</feature>
<feature type="region of interest" description="Disordered" evidence="1">
    <location>
        <begin position="366"/>
        <end position="426"/>
    </location>
</feature>
<dbReference type="FunFam" id="2.80.10.50:FF:000067">
    <property type="entry name" value="BnaC05g19630D protein"/>
    <property type="match status" value="1"/>
</dbReference>
<dbReference type="EMBL" id="RDQH01000343">
    <property type="protein sequence ID" value="RXH69371.1"/>
    <property type="molecule type" value="Genomic_DNA"/>
</dbReference>
<organism evidence="4 5">
    <name type="scientific">Malus domestica</name>
    <name type="common">Apple</name>
    <name type="synonym">Pyrus malus</name>
    <dbReference type="NCBI Taxonomy" id="3750"/>
    <lineage>
        <taxon>Eukaryota</taxon>
        <taxon>Viridiplantae</taxon>
        <taxon>Streptophyta</taxon>
        <taxon>Embryophyta</taxon>
        <taxon>Tracheophyta</taxon>
        <taxon>Spermatophyta</taxon>
        <taxon>Magnoliopsida</taxon>
        <taxon>eudicotyledons</taxon>
        <taxon>Gunneridae</taxon>
        <taxon>Pentapetalae</taxon>
        <taxon>rosids</taxon>
        <taxon>fabids</taxon>
        <taxon>Rosales</taxon>
        <taxon>Rosaceae</taxon>
        <taxon>Amygdaloideae</taxon>
        <taxon>Maleae</taxon>
        <taxon>Malus</taxon>
    </lineage>
</organism>
<dbReference type="InterPro" id="IPR008999">
    <property type="entry name" value="Actin-crosslinking"/>
</dbReference>
<proteinExistence type="predicted"/>
<protein>
    <recommendedName>
        <fullName evidence="6">DUF569 domain-containing protein</fullName>
    </recommendedName>
</protein>
<evidence type="ECO:0000256" key="1">
    <source>
        <dbReference type="SAM" id="MobiDB-lite"/>
    </source>
</evidence>